<keyword evidence="2" id="KW-0217">Developmental protein</keyword>
<feature type="domain" description="Paired" evidence="8">
    <location>
        <begin position="100"/>
        <end position="223"/>
    </location>
</feature>
<gene>
    <name evidence="9" type="ORF">EVEC_LOCUS12684</name>
</gene>
<dbReference type="STRING" id="51028.A0A0N4VR88"/>
<evidence type="ECO:0000256" key="5">
    <source>
        <dbReference type="ARBA" id="ARBA00023125"/>
    </source>
</evidence>
<dbReference type="InterPro" id="IPR001523">
    <property type="entry name" value="Paired_dom"/>
</dbReference>
<dbReference type="WBParaSite" id="EVEC_0001355301-mRNA-1">
    <property type="protein sequence ID" value="EVEC_0001355301-mRNA-1"/>
    <property type="gene ID" value="EVEC_0001355301"/>
</dbReference>
<protein>
    <submittedName>
        <fullName evidence="11">Paired domain-containing protein</fullName>
    </submittedName>
</protein>
<evidence type="ECO:0000256" key="2">
    <source>
        <dbReference type="ARBA" id="ARBA00022473"/>
    </source>
</evidence>
<dbReference type="SMART" id="SM00351">
    <property type="entry name" value="PAX"/>
    <property type="match status" value="1"/>
</dbReference>
<dbReference type="Proteomes" id="UP000274131">
    <property type="component" value="Unassembled WGS sequence"/>
</dbReference>
<keyword evidence="6" id="KW-0804">Transcription</keyword>
<reference evidence="11" key="1">
    <citation type="submission" date="2017-02" db="UniProtKB">
        <authorList>
            <consortium name="WormBaseParasite"/>
        </authorList>
    </citation>
    <scope>IDENTIFICATION</scope>
</reference>
<dbReference type="InterPro" id="IPR043565">
    <property type="entry name" value="PAX_fam"/>
</dbReference>
<evidence type="ECO:0000256" key="4">
    <source>
        <dbReference type="ARBA" id="ARBA00023015"/>
    </source>
</evidence>
<dbReference type="InterPro" id="IPR036388">
    <property type="entry name" value="WH-like_DNA-bd_sf"/>
</dbReference>
<dbReference type="GO" id="GO:0000978">
    <property type="term" value="F:RNA polymerase II cis-regulatory region sequence-specific DNA binding"/>
    <property type="evidence" value="ECO:0007669"/>
    <property type="project" value="TreeGrafter"/>
</dbReference>
<keyword evidence="3" id="KW-0563">Paired box</keyword>
<accession>A0A0N4VR88</accession>
<proteinExistence type="predicted"/>
<dbReference type="GO" id="GO:0000981">
    <property type="term" value="F:DNA-binding transcription factor activity, RNA polymerase II-specific"/>
    <property type="evidence" value="ECO:0007669"/>
    <property type="project" value="TreeGrafter"/>
</dbReference>
<comment type="subcellular location">
    <subcellularLocation>
        <location evidence="1">Nucleus</location>
    </subcellularLocation>
</comment>
<dbReference type="Gene3D" id="1.10.10.10">
    <property type="entry name" value="Winged helix-like DNA-binding domain superfamily/Winged helix DNA-binding domain"/>
    <property type="match status" value="2"/>
</dbReference>
<evidence type="ECO:0000256" key="7">
    <source>
        <dbReference type="ARBA" id="ARBA00023242"/>
    </source>
</evidence>
<evidence type="ECO:0000259" key="8">
    <source>
        <dbReference type="PROSITE" id="PS51057"/>
    </source>
</evidence>
<reference evidence="9 10" key="2">
    <citation type="submission" date="2018-10" db="EMBL/GenBank/DDBJ databases">
        <authorList>
            <consortium name="Pathogen Informatics"/>
        </authorList>
    </citation>
    <scope>NUCLEOTIDE SEQUENCE [LARGE SCALE GENOMIC DNA]</scope>
</reference>
<dbReference type="PRINTS" id="PR00027">
    <property type="entry name" value="PAIREDBOX"/>
</dbReference>
<dbReference type="Pfam" id="PF00292">
    <property type="entry name" value="PAX"/>
    <property type="match status" value="1"/>
</dbReference>
<dbReference type="AlphaFoldDB" id="A0A0N4VR88"/>
<dbReference type="InterPro" id="IPR009057">
    <property type="entry name" value="Homeodomain-like_sf"/>
</dbReference>
<dbReference type="OrthoDB" id="3225452at2759"/>
<evidence type="ECO:0000256" key="3">
    <source>
        <dbReference type="ARBA" id="ARBA00022724"/>
    </source>
</evidence>
<organism evidence="11">
    <name type="scientific">Enterobius vermicularis</name>
    <name type="common">Human pinworm</name>
    <dbReference type="NCBI Taxonomy" id="51028"/>
    <lineage>
        <taxon>Eukaryota</taxon>
        <taxon>Metazoa</taxon>
        <taxon>Ecdysozoa</taxon>
        <taxon>Nematoda</taxon>
        <taxon>Chromadorea</taxon>
        <taxon>Rhabditida</taxon>
        <taxon>Spirurina</taxon>
        <taxon>Oxyuridomorpha</taxon>
        <taxon>Oxyuroidea</taxon>
        <taxon>Oxyuridae</taxon>
        <taxon>Enterobius</taxon>
    </lineage>
</organism>
<evidence type="ECO:0000256" key="6">
    <source>
        <dbReference type="ARBA" id="ARBA00023163"/>
    </source>
</evidence>
<name>A0A0N4VR88_ENTVE</name>
<dbReference type="PANTHER" id="PTHR45636">
    <property type="entry name" value="PAIRED BOX PROTEIN PAX-6-RELATED-RELATED"/>
    <property type="match status" value="1"/>
</dbReference>
<evidence type="ECO:0000313" key="9">
    <source>
        <dbReference type="EMBL" id="VDD97933.1"/>
    </source>
</evidence>
<dbReference type="PROSITE" id="PS51057">
    <property type="entry name" value="PAIRED_2"/>
    <property type="match status" value="1"/>
</dbReference>
<keyword evidence="10" id="KW-1185">Reference proteome</keyword>
<sequence>MAVLGHERNYIIDVSTPETLERDFYAWLNGDINYDFHYSNTLPQLTTSNTHDQLSLCDDLFSDVSSSGESRPSSISSDCYEYRLPLEVEQKQNTSVCQHRSSGTNQLGRTYSPGLPLSMAEREHIVALYTNGWKICDISKRLCVTHSCVSKILNRYRMTGSVRPKDAKEGRAESPLVVAIRDYRFRLGITRQSEIREQLIADGICTRENVPSRSSINHILRTKLDLGKRISSAKEQNAKKLAM</sequence>
<keyword evidence="5" id="KW-0238">DNA-binding</keyword>
<evidence type="ECO:0000313" key="10">
    <source>
        <dbReference type="Proteomes" id="UP000274131"/>
    </source>
</evidence>
<dbReference type="GO" id="GO:0005634">
    <property type="term" value="C:nucleus"/>
    <property type="evidence" value="ECO:0007669"/>
    <property type="project" value="UniProtKB-SubCell"/>
</dbReference>
<keyword evidence="7" id="KW-0539">Nucleus</keyword>
<evidence type="ECO:0000256" key="1">
    <source>
        <dbReference type="ARBA" id="ARBA00004123"/>
    </source>
</evidence>
<evidence type="ECO:0000313" key="11">
    <source>
        <dbReference type="WBParaSite" id="EVEC_0001355301-mRNA-1"/>
    </source>
</evidence>
<keyword evidence="4" id="KW-0805">Transcription regulation</keyword>
<dbReference type="SUPFAM" id="SSF46689">
    <property type="entry name" value="Homeodomain-like"/>
    <property type="match status" value="1"/>
</dbReference>
<dbReference type="EMBL" id="UXUI01015977">
    <property type="protein sequence ID" value="VDD97933.1"/>
    <property type="molecule type" value="Genomic_DNA"/>
</dbReference>
<dbReference type="PANTHER" id="PTHR45636:SF52">
    <property type="entry name" value="PAIRED DOMAIN-CONTAINING PROTEIN"/>
    <property type="match status" value="1"/>
</dbReference>